<dbReference type="InterPro" id="IPR013216">
    <property type="entry name" value="Methyltransf_11"/>
</dbReference>
<dbReference type="Pfam" id="PF08241">
    <property type="entry name" value="Methyltransf_11"/>
    <property type="match status" value="1"/>
</dbReference>
<dbReference type="InterPro" id="IPR029063">
    <property type="entry name" value="SAM-dependent_MTases_sf"/>
</dbReference>
<dbReference type="PANTHER" id="PTHR44068">
    <property type="entry name" value="ZGC:194242"/>
    <property type="match status" value="1"/>
</dbReference>
<dbReference type="CDD" id="cd02440">
    <property type="entry name" value="AdoMet_MTases"/>
    <property type="match status" value="1"/>
</dbReference>
<organism evidence="3 4">
    <name type="scientific">Candidatus Allocopromorpha excrementigallinarum</name>
    <dbReference type="NCBI Taxonomy" id="2840742"/>
    <lineage>
        <taxon>Bacteria</taxon>
        <taxon>Bacillati</taxon>
        <taxon>Bacillota</taxon>
        <taxon>Clostridia</taxon>
        <taxon>Eubacteriales</taxon>
        <taxon>Eubacteriaceae</taxon>
        <taxon>Eubacteriaceae incertae sedis</taxon>
        <taxon>Candidatus Allocopromorpha</taxon>
    </lineage>
</organism>
<reference evidence="3" key="2">
    <citation type="journal article" date="2021" name="PeerJ">
        <title>Extensive microbial diversity within the chicken gut microbiome revealed by metagenomics and culture.</title>
        <authorList>
            <person name="Gilroy R."/>
            <person name="Ravi A."/>
            <person name="Getino M."/>
            <person name="Pursley I."/>
            <person name="Horton D.L."/>
            <person name="Alikhan N.F."/>
            <person name="Baker D."/>
            <person name="Gharbi K."/>
            <person name="Hall N."/>
            <person name="Watson M."/>
            <person name="Adriaenssens E.M."/>
            <person name="Foster-Nyarko E."/>
            <person name="Jarju S."/>
            <person name="Secka A."/>
            <person name="Antonio M."/>
            <person name="Oren A."/>
            <person name="Chaudhuri R.R."/>
            <person name="La Ragione R."/>
            <person name="Hildebrand F."/>
            <person name="Pallen M.J."/>
        </authorList>
    </citation>
    <scope>NUCLEOTIDE SEQUENCE</scope>
    <source>
        <strain evidence="3">ChiHcec3-6078</strain>
    </source>
</reference>
<sequence>MAFRDNFGNPQGFIGRLMLSGMNMGHSPMAKWAFTQFDVPDDGKLVDIGCGGGFNIRRLLERSRDGFVYGIDISSTSVEKSKKVNKKNIDKRCEVLLGSADNLPLEDNSIKLAIAFETVYFWEDLGKCFVEVKRTIEPGGKFVIVNDPGDPEKH</sequence>
<dbReference type="Proteomes" id="UP000824090">
    <property type="component" value="Unassembled WGS sequence"/>
</dbReference>
<gene>
    <name evidence="3" type="ORF">IAC50_02275</name>
</gene>
<keyword evidence="1" id="KW-0808">Transferase</keyword>
<dbReference type="GO" id="GO:0032259">
    <property type="term" value="P:methylation"/>
    <property type="evidence" value="ECO:0007669"/>
    <property type="project" value="UniProtKB-KW"/>
</dbReference>
<feature type="domain" description="Methyltransferase type 11" evidence="2">
    <location>
        <begin position="46"/>
        <end position="144"/>
    </location>
</feature>
<dbReference type="InterPro" id="IPR050447">
    <property type="entry name" value="Erg6_SMT_methyltransf"/>
</dbReference>
<evidence type="ECO:0000259" key="2">
    <source>
        <dbReference type="Pfam" id="PF08241"/>
    </source>
</evidence>
<keyword evidence="3" id="KW-0489">Methyltransferase</keyword>
<dbReference type="EMBL" id="DVMP01000048">
    <property type="protein sequence ID" value="HIU25311.1"/>
    <property type="molecule type" value="Genomic_DNA"/>
</dbReference>
<accession>A0A9D1L627</accession>
<evidence type="ECO:0000313" key="4">
    <source>
        <dbReference type="Proteomes" id="UP000824090"/>
    </source>
</evidence>
<dbReference type="Gene3D" id="3.40.50.150">
    <property type="entry name" value="Vaccinia Virus protein VP39"/>
    <property type="match status" value="1"/>
</dbReference>
<dbReference type="SUPFAM" id="SSF53335">
    <property type="entry name" value="S-adenosyl-L-methionine-dependent methyltransferases"/>
    <property type="match status" value="1"/>
</dbReference>
<proteinExistence type="predicted"/>
<dbReference type="GO" id="GO:0008757">
    <property type="term" value="F:S-adenosylmethionine-dependent methyltransferase activity"/>
    <property type="evidence" value="ECO:0007669"/>
    <property type="project" value="InterPro"/>
</dbReference>
<dbReference type="AlphaFoldDB" id="A0A9D1L627"/>
<evidence type="ECO:0000256" key="1">
    <source>
        <dbReference type="ARBA" id="ARBA00022679"/>
    </source>
</evidence>
<evidence type="ECO:0000313" key="3">
    <source>
        <dbReference type="EMBL" id="HIU25311.1"/>
    </source>
</evidence>
<protein>
    <submittedName>
        <fullName evidence="3">Class I SAM-dependent methyltransferase</fullName>
    </submittedName>
</protein>
<dbReference type="PANTHER" id="PTHR44068:SF11">
    <property type="entry name" value="GERANYL DIPHOSPHATE 2-C-METHYLTRANSFERASE"/>
    <property type="match status" value="1"/>
</dbReference>
<comment type="caution">
    <text evidence="3">The sequence shown here is derived from an EMBL/GenBank/DDBJ whole genome shotgun (WGS) entry which is preliminary data.</text>
</comment>
<feature type="non-terminal residue" evidence="3">
    <location>
        <position position="154"/>
    </location>
</feature>
<name>A0A9D1L627_9FIRM</name>
<reference evidence="3" key="1">
    <citation type="submission" date="2020-10" db="EMBL/GenBank/DDBJ databases">
        <authorList>
            <person name="Gilroy R."/>
        </authorList>
    </citation>
    <scope>NUCLEOTIDE SEQUENCE</scope>
    <source>
        <strain evidence="3">ChiHcec3-6078</strain>
    </source>
</reference>